<dbReference type="eggNOG" id="ENOG502Z8DA">
    <property type="taxonomic scope" value="Bacteria"/>
</dbReference>
<evidence type="ECO:0000313" key="2">
    <source>
        <dbReference type="Proteomes" id="UP000001422"/>
    </source>
</evidence>
<dbReference type="STRING" id="84588.SYNW0856"/>
<name>Q7U7X3_PARMW</name>
<dbReference type="HOGENOM" id="CLU_542743_0_0_3"/>
<gene>
    <name evidence="1" type="ordered locus">SYNW0856</name>
</gene>
<dbReference type="Proteomes" id="UP000001422">
    <property type="component" value="Chromosome"/>
</dbReference>
<accession>Q7U7X3</accession>
<protein>
    <submittedName>
        <fullName evidence="1">Uncharacterized protein</fullName>
    </submittedName>
</protein>
<organism evidence="1 2">
    <name type="scientific">Parasynechococcus marenigrum (strain WH8102)</name>
    <dbReference type="NCBI Taxonomy" id="84588"/>
    <lineage>
        <taxon>Bacteria</taxon>
        <taxon>Bacillati</taxon>
        <taxon>Cyanobacteriota</taxon>
        <taxon>Cyanophyceae</taxon>
        <taxon>Synechococcales</taxon>
        <taxon>Prochlorococcaceae</taxon>
        <taxon>Parasynechococcus</taxon>
        <taxon>Parasynechococcus marenigrum</taxon>
    </lineage>
</organism>
<dbReference type="KEGG" id="syw:SYNW0856"/>
<dbReference type="AlphaFoldDB" id="Q7U7X3"/>
<dbReference type="EMBL" id="BX569691">
    <property type="protein sequence ID" value="CAE07371.1"/>
    <property type="molecule type" value="Genomic_DNA"/>
</dbReference>
<keyword evidence="2" id="KW-1185">Reference proteome</keyword>
<sequence>MRNSFFDHSLDAASIRVRVREVMAGKVGFFSVGLYPASLAYNCAMQNEAGRLLLAARPGRDLLGAFSPEVVDSMDSAHVERVLDMGTHRVSGERIPNTLHDLILRCEVVVLSANSNHVEEDLLEACRLREELGREQVVLACLAGSFNHDPISNTAYVLCEKQPNLAFFSGFHRHGALRNPFDSFTANFCHPNALIAMLGAQLLDHLSPNIQVAAGVHNVEGQYIKAAKNMSSVFAGFGYAYHQENPGVLPTLLTLLLDQCLDQAATVSMARPDRQKLYHRQPIPLTELGYAVPRIEATLVRDGDFEKVRDHTFTQLTAMVADVRGSMMQPSSGKPTRNFQAGQVMASLIRREERCPLSMEELEQSCEDAGLPKGGLEGLKALRYWPQIARKYAIPLHDASMVNLLYMALYGRPAVKETAYRVMTDSRELSSYCQESVRPSHSRRYADALQNLDVPEALDLVVNAVIADNARKAMRGEMSLDDSASSSGPAYLQLMDAIESQLDG</sequence>
<dbReference type="RefSeq" id="WP_011127721.1">
    <property type="nucleotide sequence ID" value="NC_005070.1"/>
</dbReference>
<evidence type="ECO:0000313" key="1">
    <source>
        <dbReference type="EMBL" id="CAE07371.1"/>
    </source>
</evidence>
<reference evidence="1 2" key="1">
    <citation type="journal article" date="2003" name="Nature">
        <title>The genome of a motile marine Synechococcus.</title>
        <authorList>
            <person name="Palenik B."/>
            <person name="Brahamsha B."/>
            <person name="Larimer F."/>
            <person name="Land M."/>
            <person name="Hauser L."/>
            <person name="Chain P."/>
            <person name="Lamerdin J."/>
            <person name="Regala W."/>
            <person name="Allen E.A."/>
            <person name="McCarren J."/>
            <person name="Paulsen I."/>
            <person name="Dufresne A."/>
            <person name="Partensky F."/>
            <person name="Webb E."/>
            <person name="Waterbury J."/>
        </authorList>
    </citation>
    <scope>NUCLEOTIDE SEQUENCE [LARGE SCALE GENOMIC DNA]</scope>
    <source>
        <strain evidence="1 2">WH8102</strain>
    </source>
</reference>
<proteinExistence type="predicted"/>